<comment type="caution">
    <text evidence="2">The sequence shown here is derived from an EMBL/GenBank/DDBJ whole genome shotgun (WGS) entry which is preliminary data.</text>
</comment>
<evidence type="ECO:0000313" key="2">
    <source>
        <dbReference type="EMBL" id="PHH61969.1"/>
    </source>
</evidence>
<dbReference type="CDD" id="cd06578">
    <property type="entry name" value="HemD"/>
    <property type="match status" value="1"/>
</dbReference>
<organism evidence="2 3">
    <name type="scientific">Ophiocordyceps australis</name>
    <dbReference type="NCBI Taxonomy" id="1399860"/>
    <lineage>
        <taxon>Eukaryota</taxon>
        <taxon>Fungi</taxon>
        <taxon>Dikarya</taxon>
        <taxon>Ascomycota</taxon>
        <taxon>Pezizomycotina</taxon>
        <taxon>Sordariomycetes</taxon>
        <taxon>Hypocreomycetidae</taxon>
        <taxon>Hypocreales</taxon>
        <taxon>Ophiocordycipitaceae</taxon>
        <taxon>Ophiocordyceps</taxon>
    </lineage>
</organism>
<accession>A0A2C5X8X6</accession>
<dbReference type="GO" id="GO:0005829">
    <property type="term" value="C:cytosol"/>
    <property type="evidence" value="ECO:0007669"/>
    <property type="project" value="TreeGrafter"/>
</dbReference>
<dbReference type="FunFam" id="3.40.50.10090:FF:000011">
    <property type="entry name" value="Uroporphyrinogen-III synthase (UroS), putative"/>
    <property type="match status" value="1"/>
</dbReference>
<dbReference type="Gene3D" id="3.40.50.10090">
    <property type="match status" value="2"/>
</dbReference>
<proteinExistence type="predicted"/>
<dbReference type="SUPFAM" id="SSF69618">
    <property type="entry name" value="HemD-like"/>
    <property type="match status" value="1"/>
</dbReference>
<dbReference type="InterPro" id="IPR036108">
    <property type="entry name" value="4pyrrol_syn_uPrphyn_synt_sf"/>
</dbReference>
<dbReference type="Pfam" id="PF02602">
    <property type="entry name" value="HEM4"/>
    <property type="match status" value="1"/>
</dbReference>
<dbReference type="GO" id="GO:0006780">
    <property type="term" value="P:uroporphyrinogen III biosynthetic process"/>
    <property type="evidence" value="ECO:0007669"/>
    <property type="project" value="InterPro"/>
</dbReference>
<dbReference type="EMBL" id="NJEU01001692">
    <property type="protein sequence ID" value="PHH61969.1"/>
    <property type="molecule type" value="Genomic_DNA"/>
</dbReference>
<keyword evidence="3" id="KW-1185">Reference proteome</keyword>
<dbReference type="GO" id="GO:0004852">
    <property type="term" value="F:uroporphyrinogen-III synthase activity"/>
    <property type="evidence" value="ECO:0007669"/>
    <property type="project" value="InterPro"/>
</dbReference>
<dbReference type="UniPathway" id="UPA00251">
    <property type="reaction ID" value="UER00320"/>
</dbReference>
<dbReference type="InterPro" id="IPR003754">
    <property type="entry name" value="4pyrrol_synth_uPrphyn_synth"/>
</dbReference>
<dbReference type="GO" id="GO:0006782">
    <property type="term" value="P:protoporphyrinogen IX biosynthetic process"/>
    <property type="evidence" value="ECO:0007669"/>
    <property type="project" value="UniProtKB-UniPathway"/>
</dbReference>
<name>A0A2C5X8X6_9HYPO</name>
<evidence type="ECO:0000313" key="3">
    <source>
        <dbReference type="Proteomes" id="UP000224854"/>
    </source>
</evidence>
<feature type="domain" description="Tetrapyrrole biosynthesis uroporphyrinogen III synthase" evidence="1">
    <location>
        <begin position="19"/>
        <end position="283"/>
    </location>
</feature>
<evidence type="ECO:0000259" key="1">
    <source>
        <dbReference type="Pfam" id="PF02602"/>
    </source>
</evidence>
<dbReference type="OrthoDB" id="5595751at2759"/>
<gene>
    <name evidence="2" type="ORF">CDD82_2066</name>
</gene>
<dbReference type="PANTHER" id="PTHR12390">
    <property type="entry name" value="UROPORPHYRINOGEN III SYNTHASE"/>
    <property type="match status" value="1"/>
</dbReference>
<dbReference type="InterPro" id="IPR039793">
    <property type="entry name" value="UROS/Hem4"/>
</dbReference>
<dbReference type="PANTHER" id="PTHR12390:SF0">
    <property type="entry name" value="UROPORPHYRINOGEN-III SYNTHASE"/>
    <property type="match status" value="1"/>
</dbReference>
<dbReference type="AlphaFoldDB" id="A0A2C5X8X6"/>
<sequence>MSQIVLLLKTESTPTDAYRILFSQHGRSPLFIPVLAHKPNREGLETLQQLLVQRSFASACPYSGLIFTSQRAAEAFASLVHQYRPPNDEAWPHLQNIPVYSVGPATTRCLEAVPQQPPLQIFGTNTGNGETLAHFILDHYNGWTRPCKPRALLFVVGQQHRDVIPRSLQNPSLSAERRIQVDQVIVYQSTTVDSFQTDLVEALNQTESILTRWIVVFSPAGCGDMLRALGLLDNSTGKVPAGRRSRTILIATIGPTTRAHLVNEYDYEPDVCADTPTPEGLLQGILQVEASR</sequence>
<protein>
    <recommendedName>
        <fullName evidence="1">Tetrapyrrole biosynthesis uroporphyrinogen III synthase domain-containing protein</fullName>
    </recommendedName>
</protein>
<reference evidence="2 3" key="1">
    <citation type="submission" date="2017-06" db="EMBL/GenBank/DDBJ databases">
        <title>Ant-infecting Ophiocordyceps genomes reveal a high diversity of potential behavioral manipulation genes and a possible major role for enterotoxins.</title>
        <authorList>
            <person name="De Bekker C."/>
            <person name="Evans H.C."/>
            <person name="Brachmann A."/>
            <person name="Hughes D.P."/>
        </authorList>
    </citation>
    <scope>NUCLEOTIDE SEQUENCE [LARGE SCALE GENOMIC DNA]</scope>
    <source>
        <strain evidence="2 3">1348a</strain>
    </source>
</reference>
<dbReference type="Proteomes" id="UP000224854">
    <property type="component" value="Unassembled WGS sequence"/>
</dbReference>